<name>A0A4Y7QEQ4_9AGAM</name>
<dbReference type="Proteomes" id="UP000294933">
    <property type="component" value="Unassembled WGS sequence"/>
</dbReference>
<feature type="chain" id="PRO_5021356913" description="Macrofage activating glyco protein" evidence="3">
    <location>
        <begin position="20"/>
        <end position="374"/>
    </location>
</feature>
<evidence type="ECO:0000256" key="3">
    <source>
        <dbReference type="SAM" id="SignalP"/>
    </source>
</evidence>
<evidence type="ECO:0008006" key="6">
    <source>
        <dbReference type="Google" id="ProtNLM"/>
    </source>
</evidence>
<feature type="transmembrane region" description="Helical" evidence="2">
    <location>
        <begin position="354"/>
        <end position="373"/>
    </location>
</feature>
<sequence length="374" mass="38864">MSRYALSTLLLAAATTVLAQDTATPLASKHFAYPSGIPYQADPDQGVRGSQFGYNKCNATTENQDSLCQTSFLNALDDFCLWAPSKPNSLIADTEGEEVAWCTKPGRGTRLIPAGALQGVQFMRTPDYIQVVGFIDQTKINIANGDSGGELDPHGADLRGNPLGGLVYSNGFPSNNGNNNTFQQVIEWHNFMGGNQFCFKACDPAGPHAADFCQHIYDRIGCAYNAPNAAQTGVFESCQGENQDFPGVYTSNGQVVTYQQPPESLGVISTIPYQPRVPASSNCVPFDSAKLFASLGTVTPTTSSAAPTTSSTGAKTTGSSSGSGTASRSSAGAGASQTSNSAATFGGRSGPESGAVAGIVTGMFGVMFAMAFLA</sequence>
<feature type="region of interest" description="Disordered" evidence="1">
    <location>
        <begin position="299"/>
        <end position="350"/>
    </location>
</feature>
<evidence type="ECO:0000256" key="2">
    <source>
        <dbReference type="SAM" id="Phobius"/>
    </source>
</evidence>
<keyword evidence="5" id="KW-1185">Reference proteome</keyword>
<dbReference type="VEuPathDB" id="FungiDB:BD410DRAFT_826357"/>
<reference evidence="4 5" key="1">
    <citation type="submission" date="2018-06" db="EMBL/GenBank/DDBJ databases">
        <title>A transcriptomic atlas of mushroom development highlights an independent origin of complex multicellularity.</title>
        <authorList>
            <consortium name="DOE Joint Genome Institute"/>
            <person name="Krizsan K."/>
            <person name="Almasi E."/>
            <person name="Merenyi Z."/>
            <person name="Sahu N."/>
            <person name="Viragh M."/>
            <person name="Koszo T."/>
            <person name="Mondo S."/>
            <person name="Kiss B."/>
            <person name="Balint B."/>
            <person name="Kues U."/>
            <person name="Barry K."/>
            <person name="Hegedus J.C."/>
            <person name="Henrissat B."/>
            <person name="Johnson J."/>
            <person name="Lipzen A."/>
            <person name="Ohm R."/>
            <person name="Nagy I."/>
            <person name="Pangilinan J."/>
            <person name="Yan J."/>
            <person name="Xiong Y."/>
            <person name="Grigoriev I.V."/>
            <person name="Hibbett D.S."/>
            <person name="Nagy L.G."/>
        </authorList>
    </citation>
    <scope>NUCLEOTIDE SEQUENCE [LARGE SCALE GENOMIC DNA]</scope>
    <source>
        <strain evidence="4 5">SZMC22713</strain>
    </source>
</reference>
<proteinExistence type="predicted"/>
<keyword evidence="2" id="KW-1133">Transmembrane helix</keyword>
<dbReference type="EMBL" id="ML170163">
    <property type="protein sequence ID" value="TDL25751.1"/>
    <property type="molecule type" value="Genomic_DNA"/>
</dbReference>
<keyword evidence="2" id="KW-0472">Membrane</keyword>
<feature type="compositionally biased region" description="Low complexity" evidence="1">
    <location>
        <begin position="299"/>
        <end position="344"/>
    </location>
</feature>
<accession>A0A4Y7QEQ4</accession>
<dbReference type="AlphaFoldDB" id="A0A4Y7QEQ4"/>
<keyword evidence="2" id="KW-0812">Transmembrane</keyword>
<dbReference type="STRING" id="50990.A0A4Y7QEQ4"/>
<evidence type="ECO:0000313" key="5">
    <source>
        <dbReference type="Proteomes" id="UP000294933"/>
    </source>
</evidence>
<keyword evidence="3" id="KW-0732">Signal</keyword>
<evidence type="ECO:0000256" key="1">
    <source>
        <dbReference type="SAM" id="MobiDB-lite"/>
    </source>
</evidence>
<protein>
    <recommendedName>
        <fullName evidence="6">Macrofage activating glyco protein</fullName>
    </recommendedName>
</protein>
<gene>
    <name evidence="4" type="ORF">BD410DRAFT_826357</name>
</gene>
<organism evidence="4 5">
    <name type="scientific">Rickenella mellea</name>
    <dbReference type="NCBI Taxonomy" id="50990"/>
    <lineage>
        <taxon>Eukaryota</taxon>
        <taxon>Fungi</taxon>
        <taxon>Dikarya</taxon>
        <taxon>Basidiomycota</taxon>
        <taxon>Agaricomycotina</taxon>
        <taxon>Agaricomycetes</taxon>
        <taxon>Hymenochaetales</taxon>
        <taxon>Rickenellaceae</taxon>
        <taxon>Rickenella</taxon>
    </lineage>
</organism>
<feature type="signal peptide" evidence="3">
    <location>
        <begin position="1"/>
        <end position="19"/>
    </location>
</feature>
<evidence type="ECO:0000313" key="4">
    <source>
        <dbReference type="EMBL" id="TDL25751.1"/>
    </source>
</evidence>
<dbReference type="OrthoDB" id="2564904at2759"/>